<dbReference type="InterPro" id="IPR022513">
    <property type="entry name" value="TOMM_pelo"/>
</dbReference>
<dbReference type="SUPFAM" id="SSF56209">
    <property type="entry name" value="Nitrile hydratase alpha chain"/>
    <property type="match status" value="1"/>
</dbReference>
<dbReference type="InterPro" id="IPR036648">
    <property type="entry name" value="CN_Hdrase_a/SCN_Hdrase_g_sf"/>
</dbReference>
<proteinExistence type="predicted"/>
<organism evidence="1 2">
    <name type="scientific">Chryseobacterium nepalense</name>
    <dbReference type="NCBI Taxonomy" id="1854498"/>
    <lineage>
        <taxon>Bacteria</taxon>
        <taxon>Pseudomonadati</taxon>
        <taxon>Bacteroidota</taxon>
        <taxon>Flavobacteriia</taxon>
        <taxon>Flavobacteriales</taxon>
        <taxon>Weeksellaceae</taxon>
        <taxon>Chryseobacterium group</taxon>
        <taxon>Chryseobacterium</taxon>
    </lineage>
</organism>
<gene>
    <name evidence="1" type="ORF">M0D58_16720</name>
</gene>
<keyword evidence="2" id="KW-1185">Reference proteome</keyword>
<evidence type="ECO:0000313" key="1">
    <source>
        <dbReference type="EMBL" id="UPQ75679.1"/>
    </source>
</evidence>
<name>A0ABY4K4K2_9FLAO</name>
<accession>A0ABY4K4K2</accession>
<evidence type="ECO:0000313" key="2">
    <source>
        <dbReference type="Proteomes" id="UP000830552"/>
    </source>
</evidence>
<reference evidence="1" key="1">
    <citation type="submission" date="2022-04" db="EMBL/GenBank/DDBJ databases">
        <title>Evolutionary, genomic, and biogeographic characterization of Chryseobacterium nepalense represented by a plastic-degrading bacterium AC3.</title>
        <authorList>
            <person name="Yin Z."/>
            <person name="Liu X."/>
            <person name="Wang D."/>
            <person name="Xie Z."/>
        </authorList>
    </citation>
    <scope>NUCLEOTIDE SEQUENCE</scope>
    <source>
        <strain evidence="1">AC3</strain>
    </source>
</reference>
<sequence>MEFTQEQKFYAQIVQKAWESAEFKNDLMANPIEAIEKLTGQKLNLPEGKTLVVRDQSDESVVYVNIPAAPKNSEDLELTEAELEAVSGGGTIVTTISTPTIVPTIIVLTVVPSPTFPTKDIQL</sequence>
<dbReference type="Proteomes" id="UP000830552">
    <property type="component" value="Chromosome"/>
</dbReference>
<dbReference type="NCBIfam" id="TIGR03793">
    <property type="entry name" value="leader_NHLP"/>
    <property type="match status" value="1"/>
</dbReference>
<protein>
    <submittedName>
        <fullName evidence="1">NHLP leader peptide family RiPP</fullName>
    </submittedName>
</protein>
<dbReference type="RefSeq" id="WP_248391829.1">
    <property type="nucleotide sequence ID" value="NZ_CP096203.1"/>
</dbReference>
<dbReference type="Gene3D" id="3.90.330.10">
    <property type="entry name" value="Nitrile hydratase alpha /Thiocyanate hydrolase gamma"/>
    <property type="match status" value="1"/>
</dbReference>
<dbReference type="EMBL" id="CP096203">
    <property type="protein sequence ID" value="UPQ75679.1"/>
    <property type="molecule type" value="Genomic_DNA"/>
</dbReference>